<feature type="binding site" description="axial binding residue" evidence="5">
    <location>
        <position position="326"/>
    </location>
    <ligand>
        <name>heme c</name>
        <dbReference type="ChEBI" id="CHEBI:61717"/>
        <label>3</label>
    </ligand>
    <ligandPart>
        <name>Fe</name>
        <dbReference type="ChEBI" id="CHEBI:18248"/>
    </ligandPart>
</feature>
<evidence type="ECO:0000259" key="7">
    <source>
        <dbReference type="PROSITE" id="PS51007"/>
    </source>
</evidence>
<dbReference type="Proteomes" id="UP000245020">
    <property type="component" value="Unassembled WGS sequence"/>
</dbReference>
<keyword evidence="6" id="KW-0472">Membrane</keyword>
<evidence type="ECO:0000256" key="5">
    <source>
        <dbReference type="PIRSR" id="PIRSR000018-51"/>
    </source>
</evidence>
<feature type="transmembrane region" description="Helical" evidence="6">
    <location>
        <begin position="7"/>
        <end position="25"/>
    </location>
</feature>
<dbReference type="GO" id="GO:0016020">
    <property type="term" value="C:membrane"/>
    <property type="evidence" value="ECO:0007669"/>
    <property type="project" value="InterPro"/>
</dbReference>
<dbReference type="InterPro" id="IPR009056">
    <property type="entry name" value="Cyt_c-like_dom"/>
</dbReference>
<accession>A0A2U2AFM7</accession>
<comment type="cofactor">
    <cofactor evidence="4">
        <name>heme c</name>
        <dbReference type="ChEBI" id="CHEBI:61717"/>
    </cofactor>
    <text evidence="4">Binds 3 heme c groups covalently per subunit.</text>
</comment>
<dbReference type="PANTHER" id="PTHR35008">
    <property type="entry name" value="BLL4482 PROTEIN-RELATED"/>
    <property type="match status" value="1"/>
</dbReference>
<comment type="caution">
    <text evidence="8">The sequence shown here is derived from an EMBL/GenBank/DDBJ whole genome shotgun (WGS) entry which is preliminary data.</text>
</comment>
<dbReference type="PANTHER" id="PTHR35008:SF4">
    <property type="entry name" value="BLL4482 PROTEIN"/>
    <property type="match status" value="1"/>
</dbReference>
<feature type="domain" description="Cytochrome c" evidence="7">
    <location>
        <begin position="309"/>
        <end position="399"/>
    </location>
</feature>
<keyword evidence="9" id="KW-1185">Reference proteome</keyword>
<evidence type="ECO:0000256" key="4">
    <source>
        <dbReference type="PIRSR" id="PIRSR000018-50"/>
    </source>
</evidence>
<feature type="binding site" description="covalent" evidence="4">
    <location>
        <position position="204"/>
    </location>
    <ligand>
        <name>heme c</name>
        <dbReference type="ChEBI" id="CHEBI:61717"/>
        <label>2</label>
    </ligand>
</feature>
<evidence type="ECO:0000256" key="3">
    <source>
        <dbReference type="ARBA" id="ARBA00023004"/>
    </source>
</evidence>
<dbReference type="PIRSF" id="PIRSF000018">
    <property type="entry name" value="Mb_ADH_cyt_c"/>
    <property type="match status" value="1"/>
</dbReference>
<evidence type="ECO:0000313" key="9">
    <source>
        <dbReference type="Proteomes" id="UP000245020"/>
    </source>
</evidence>
<dbReference type="SUPFAM" id="SSF46626">
    <property type="entry name" value="Cytochrome c"/>
    <property type="match status" value="3"/>
</dbReference>
<keyword evidence="2 5" id="KW-0479">Metal-binding</keyword>
<keyword evidence="6" id="KW-0812">Transmembrane</keyword>
<organism evidence="8 9">
    <name type="scientific">Ignatzschineria ureiclastica</name>
    <dbReference type="NCBI Taxonomy" id="472582"/>
    <lineage>
        <taxon>Bacteria</taxon>
        <taxon>Pseudomonadati</taxon>
        <taxon>Pseudomonadota</taxon>
        <taxon>Gammaproteobacteria</taxon>
        <taxon>Cardiobacteriales</taxon>
        <taxon>Ignatzschineriaceae</taxon>
        <taxon>Ignatzschineria</taxon>
    </lineage>
</organism>
<dbReference type="InterPro" id="IPR036909">
    <property type="entry name" value="Cyt_c-like_dom_sf"/>
</dbReference>
<dbReference type="InterPro" id="IPR014353">
    <property type="entry name" value="Membr-bd_ADH_cyt_c"/>
</dbReference>
<keyword evidence="3 5" id="KW-0408">Iron</keyword>
<dbReference type="GO" id="GO:0020037">
    <property type="term" value="F:heme binding"/>
    <property type="evidence" value="ECO:0007669"/>
    <property type="project" value="InterPro"/>
</dbReference>
<gene>
    <name evidence="8" type="ORF">DC083_03140</name>
</gene>
<dbReference type="PROSITE" id="PS51007">
    <property type="entry name" value="CYTC"/>
    <property type="match status" value="3"/>
</dbReference>
<dbReference type="GO" id="GO:0009055">
    <property type="term" value="F:electron transfer activity"/>
    <property type="evidence" value="ECO:0007669"/>
    <property type="project" value="InterPro"/>
</dbReference>
<sequence length="415" mass="46011">MKIKFRYIIYVVIIIMVAVIAFFSWEERRTPDTPLQTSHASKEQIQRGEYLAKLGDCASCHTAENGAMLAGGYAMDTPFGLLYSSNLTPSADYGIGRWTSDDFYRAMTEGVAPPNRNLYPAMPYTYFTNITREDSDALYAYLMSIPAIDVAIPENELGFPFNQRMMLMGWNLLFLDKTPLPAISEGDSEAWKQGKYIVDTLGHCAMCHSPMGELGELERDKLLQGGILGSFQAPNITPKGLAERGWTKADLKTYFKEGIAPQGSAFSDMYLVIKNSTQYLSESDIDAVATYLMGDRPLAPREIATKEVAVGTPGRDLYLNMCAGCHNDDGLGKPSVAVSMIGNSTINNPDSHNLITAILEGLPWQTFPNYERFQSMPSFKNELTDEEIATLVNYLRTAYADLPGDVTSHEVKALR</sequence>
<name>A0A2U2AFM7_9GAMM</name>
<dbReference type="GO" id="GO:0016614">
    <property type="term" value="F:oxidoreductase activity, acting on CH-OH group of donors"/>
    <property type="evidence" value="ECO:0007669"/>
    <property type="project" value="InterPro"/>
</dbReference>
<keyword evidence="6" id="KW-1133">Transmembrane helix</keyword>
<feature type="domain" description="Cytochrome c" evidence="7">
    <location>
        <begin position="43"/>
        <end position="146"/>
    </location>
</feature>
<dbReference type="Pfam" id="PF00034">
    <property type="entry name" value="Cytochrom_C"/>
    <property type="match status" value="2"/>
</dbReference>
<dbReference type="Gene3D" id="1.10.760.10">
    <property type="entry name" value="Cytochrome c-like domain"/>
    <property type="match status" value="3"/>
</dbReference>
<protein>
    <submittedName>
        <fullName evidence="8">Cytochrome C oxidase Cbb3</fullName>
    </submittedName>
</protein>
<dbReference type="RefSeq" id="WP_109188819.1">
    <property type="nucleotide sequence ID" value="NZ_BMYA01000005.1"/>
</dbReference>
<dbReference type="OrthoDB" id="9811281at2"/>
<proteinExistence type="predicted"/>
<keyword evidence="1 4" id="KW-0349">Heme</keyword>
<reference evidence="9" key="1">
    <citation type="submission" date="2018-05" db="EMBL/GenBank/DDBJ databases">
        <title>Ignatzschineria dubaiensis sp. nov., isolated from necrotic foot tissues of dromedaries (Camelus dromedarius) and associated maggots in Dubai, United Arab Emirates.</title>
        <authorList>
            <person name="Tsang C.C."/>
            <person name="Tang J.Y.M."/>
            <person name="Fong J.Y.H."/>
            <person name="Kinne J."/>
            <person name="Lee H.H."/>
            <person name="Joseph M."/>
            <person name="Jose S."/>
            <person name="Schuster R.K."/>
            <person name="Tang Y."/>
            <person name="Sivakumar S."/>
            <person name="Chen J.H.K."/>
            <person name="Teng J.L.L."/>
            <person name="Lau S.K.P."/>
            <person name="Wernery U."/>
            <person name="Woo P.C.Y."/>
        </authorList>
    </citation>
    <scope>NUCLEOTIDE SEQUENCE [LARGE SCALE GENOMIC DNA]</scope>
    <source>
        <strain evidence="9">KCTC 22644</strain>
    </source>
</reference>
<feature type="binding site" description="covalent" evidence="4">
    <location>
        <position position="325"/>
    </location>
    <ligand>
        <name>heme c</name>
        <dbReference type="ChEBI" id="CHEBI:61717"/>
        <label>3</label>
    </ligand>
</feature>
<feature type="domain" description="Cytochrome c" evidence="7">
    <location>
        <begin position="189"/>
        <end position="296"/>
    </location>
</feature>
<feature type="binding site" description="covalent" evidence="4">
    <location>
        <position position="57"/>
    </location>
    <ligand>
        <name>heme c</name>
        <dbReference type="ChEBI" id="CHEBI:61717"/>
        <label>1</label>
    </ligand>
</feature>
<dbReference type="GO" id="GO:0005506">
    <property type="term" value="F:iron ion binding"/>
    <property type="evidence" value="ECO:0007669"/>
    <property type="project" value="InterPro"/>
</dbReference>
<feature type="binding site" description="axial binding residue" evidence="5">
    <location>
        <position position="61"/>
    </location>
    <ligand>
        <name>heme c</name>
        <dbReference type="ChEBI" id="CHEBI:61717"/>
        <label>1</label>
    </ligand>
    <ligandPart>
        <name>Fe</name>
        <dbReference type="ChEBI" id="CHEBI:18248"/>
    </ligandPart>
</feature>
<feature type="binding site" description="covalent" evidence="4">
    <location>
        <position position="60"/>
    </location>
    <ligand>
        <name>heme c</name>
        <dbReference type="ChEBI" id="CHEBI:61717"/>
        <label>1</label>
    </ligand>
</feature>
<feature type="binding site" description="axial binding residue" evidence="5">
    <location>
        <position position="208"/>
    </location>
    <ligand>
        <name>heme c</name>
        <dbReference type="ChEBI" id="CHEBI:61717"/>
        <label>2</label>
    </ligand>
    <ligandPart>
        <name>Fe</name>
        <dbReference type="ChEBI" id="CHEBI:18248"/>
    </ligandPart>
</feature>
<dbReference type="InterPro" id="IPR051459">
    <property type="entry name" value="Cytochrome_c-type_DH"/>
</dbReference>
<feature type="binding site" description="covalent" evidence="4">
    <location>
        <position position="322"/>
    </location>
    <ligand>
        <name>heme c</name>
        <dbReference type="ChEBI" id="CHEBI:61717"/>
        <label>3</label>
    </ligand>
</feature>
<evidence type="ECO:0000313" key="8">
    <source>
        <dbReference type="EMBL" id="PWD81456.1"/>
    </source>
</evidence>
<evidence type="ECO:0000256" key="1">
    <source>
        <dbReference type="ARBA" id="ARBA00022617"/>
    </source>
</evidence>
<evidence type="ECO:0000256" key="2">
    <source>
        <dbReference type="ARBA" id="ARBA00022723"/>
    </source>
</evidence>
<feature type="binding site" description="covalent" evidence="4">
    <location>
        <position position="207"/>
    </location>
    <ligand>
        <name>heme c</name>
        <dbReference type="ChEBI" id="CHEBI:61717"/>
        <label>2</label>
    </ligand>
</feature>
<dbReference type="AlphaFoldDB" id="A0A2U2AFM7"/>
<evidence type="ECO:0000256" key="6">
    <source>
        <dbReference type="SAM" id="Phobius"/>
    </source>
</evidence>
<dbReference type="EMBL" id="QEWQ01000002">
    <property type="protein sequence ID" value="PWD81456.1"/>
    <property type="molecule type" value="Genomic_DNA"/>
</dbReference>